<feature type="compositionally biased region" description="Polar residues" evidence="7">
    <location>
        <begin position="224"/>
        <end position="241"/>
    </location>
</feature>
<feature type="domain" description="Homeobox" evidence="8">
    <location>
        <begin position="119"/>
        <end position="179"/>
    </location>
</feature>
<dbReference type="SMART" id="SM00389">
    <property type="entry name" value="HOX"/>
    <property type="match status" value="1"/>
</dbReference>
<dbReference type="CDD" id="cd00086">
    <property type="entry name" value="homeodomain"/>
    <property type="match status" value="1"/>
</dbReference>
<name>A0ABP0GZM5_CLALP</name>
<comment type="subcellular location">
    <subcellularLocation>
        <location evidence="1 5 6">Nucleus</location>
    </subcellularLocation>
</comment>
<keyword evidence="10" id="KW-1185">Reference proteome</keyword>
<feature type="compositionally biased region" description="Polar residues" evidence="7">
    <location>
        <begin position="201"/>
        <end position="217"/>
    </location>
</feature>
<reference evidence="9 10" key="1">
    <citation type="submission" date="2024-02" db="EMBL/GenBank/DDBJ databases">
        <authorList>
            <person name="Daric V."/>
            <person name="Darras S."/>
        </authorList>
    </citation>
    <scope>NUCLEOTIDE SEQUENCE [LARGE SCALE GENOMIC DNA]</scope>
</reference>
<dbReference type="PROSITE" id="PS00027">
    <property type="entry name" value="HOMEOBOX_1"/>
    <property type="match status" value="1"/>
</dbReference>
<dbReference type="PANTHER" id="PTHR24329:SF543">
    <property type="entry name" value="FI01017P-RELATED"/>
    <property type="match status" value="1"/>
</dbReference>
<gene>
    <name evidence="9" type="ORF">CVLEPA_LOCUS30377</name>
</gene>
<evidence type="ECO:0000256" key="4">
    <source>
        <dbReference type="ARBA" id="ARBA00023242"/>
    </source>
</evidence>
<evidence type="ECO:0000256" key="1">
    <source>
        <dbReference type="ARBA" id="ARBA00004123"/>
    </source>
</evidence>
<dbReference type="EMBL" id="CAWYQH010000163">
    <property type="protein sequence ID" value="CAK8697097.1"/>
    <property type="molecule type" value="Genomic_DNA"/>
</dbReference>
<organism evidence="9 10">
    <name type="scientific">Clavelina lepadiformis</name>
    <name type="common">Light-bulb sea squirt</name>
    <name type="synonym">Ascidia lepadiformis</name>
    <dbReference type="NCBI Taxonomy" id="159417"/>
    <lineage>
        <taxon>Eukaryota</taxon>
        <taxon>Metazoa</taxon>
        <taxon>Chordata</taxon>
        <taxon>Tunicata</taxon>
        <taxon>Ascidiacea</taxon>
        <taxon>Aplousobranchia</taxon>
        <taxon>Clavelinidae</taxon>
        <taxon>Clavelina</taxon>
    </lineage>
</organism>
<sequence length="450" mass="48384">MDYPSYLGVTSNYDTTACMVAAVSNNDSHQAYPTAPYADFSSCAHAQQSSQSSFASPYGSTVPIRNSTFGTGQPSISSSAAYGLNGIRDPSPYSTVPCKFFSETNHQHHPGYGGLHERRKQRRIRTTFTSSQLKELEKVFAETHYPDIYTREELALKIDLTEARVQVWFQNRRAKWRKMERAKQQPHAMQNSPDSSPPSPGQMSAIRSSDSMNSGSSPIEELDTNSSVVNDSSGQNPSRNDVSALRNSMLGGANELVSLVGRKQVNPNRNEVNSVNSVSEAAMLSSDDNIPHQPQQHVPSNLASTGILRVKQSITNDQSQTGSQYLNGQTLAQGSGRMQQHAGTSPVSWLLSSGNSTVPSPLNSTPFADVLSVLTRNTPGCSTVAAAAVLMTSSSSASSTTQSYPSNATSGHNSLGFPKSFTNVLSMSQKGKGVHGNNFFLENSAANTKI</sequence>
<evidence type="ECO:0000313" key="9">
    <source>
        <dbReference type="EMBL" id="CAK8697097.1"/>
    </source>
</evidence>
<evidence type="ECO:0000313" key="10">
    <source>
        <dbReference type="Proteomes" id="UP001642483"/>
    </source>
</evidence>
<dbReference type="Pfam" id="PF00046">
    <property type="entry name" value="Homeodomain"/>
    <property type="match status" value="1"/>
</dbReference>
<feature type="region of interest" description="Disordered" evidence="7">
    <location>
        <begin position="178"/>
        <end position="244"/>
    </location>
</feature>
<feature type="DNA-binding region" description="Homeobox" evidence="5">
    <location>
        <begin position="121"/>
        <end position="180"/>
    </location>
</feature>
<proteinExistence type="predicted"/>
<keyword evidence="2 5" id="KW-0238">DNA-binding</keyword>
<evidence type="ECO:0000259" key="8">
    <source>
        <dbReference type="PROSITE" id="PS50071"/>
    </source>
</evidence>
<comment type="caution">
    <text evidence="9">The sequence shown here is derived from an EMBL/GenBank/DDBJ whole genome shotgun (WGS) entry which is preliminary data.</text>
</comment>
<dbReference type="InterPro" id="IPR017970">
    <property type="entry name" value="Homeobox_CS"/>
</dbReference>
<protein>
    <recommendedName>
        <fullName evidence="8">Homeobox domain-containing protein</fullName>
    </recommendedName>
</protein>
<dbReference type="Gene3D" id="1.10.10.60">
    <property type="entry name" value="Homeodomain-like"/>
    <property type="match status" value="1"/>
</dbReference>
<evidence type="ECO:0000256" key="3">
    <source>
        <dbReference type="ARBA" id="ARBA00023155"/>
    </source>
</evidence>
<dbReference type="InterPro" id="IPR001356">
    <property type="entry name" value="HD"/>
</dbReference>
<keyword evidence="4 5" id="KW-0539">Nucleus</keyword>
<dbReference type="SUPFAM" id="SSF46689">
    <property type="entry name" value="Homeodomain-like"/>
    <property type="match status" value="1"/>
</dbReference>
<evidence type="ECO:0000256" key="7">
    <source>
        <dbReference type="SAM" id="MobiDB-lite"/>
    </source>
</evidence>
<dbReference type="Proteomes" id="UP001642483">
    <property type="component" value="Unassembled WGS sequence"/>
</dbReference>
<evidence type="ECO:0000256" key="6">
    <source>
        <dbReference type="RuleBase" id="RU000682"/>
    </source>
</evidence>
<evidence type="ECO:0000256" key="2">
    <source>
        <dbReference type="ARBA" id="ARBA00023125"/>
    </source>
</evidence>
<accession>A0ABP0GZM5</accession>
<dbReference type="InterPro" id="IPR009057">
    <property type="entry name" value="Homeodomain-like_sf"/>
</dbReference>
<dbReference type="PANTHER" id="PTHR24329">
    <property type="entry name" value="HOMEOBOX PROTEIN ARISTALESS"/>
    <property type="match status" value="1"/>
</dbReference>
<evidence type="ECO:0000256" key="5">
    <source>
        <dbReference type="PROSITE-ProRule" id="PRU00108"/>
    </source>
</evidence>
<dbReference type="InterPro" id="IPR050649">
    <property type="entry name" value="Paired_Homeobox_TFs"/>
</dbReference>
<keyword evidence="3 5" id="KW-0371">Homeobox</keyword>
<dbReference type="PROSITE" id="PS50071">
    <property type="entry name" value="HOMEOBOX_2"/>
    <property type="match status" value="1"/>
</dbReference>